<comment type="caution">
    <text evidence="2">The sequence shown here is derived from an EMBL/GenBank/DDBJ whole genome shotgun (WGS) entry which is preliminary data.</text>
</comment>
<keyword evidence="3" id="KW-1185">Reference proteome</keyword>
<sequence length="41" mass="4997">EEIDQARGLRENKKQTENREGEETKPGTNIKWQELKERWIE</sequence>
<dbReference type="EMBL" id="CAJVPV010064177">
    <property type="protein sequence ID" value="CAG8793671.1"/>
    <property type="molecule type" value="Genomic_DNA"/>
</dbReference>
<proteinExistence type="predicted"/>
<name>A0A9N9JS97_9GLOM</name>
<evidence type="ECO:0000256" key="1">
    <source>
        <dbReference type="SAM" id="MobiDB-lite"/>
    </source>
</evidence>
<accession>A0A9N9JS97</accession>
<feature type="compositionally biased region" description="Basic and acidic residues" evidence="1">
    <location>
        <begin position="1"/>
        <end position="25"/>
    </location>
</feature>
<dbReference type="AlphaFoldDB" id="A0A9N9JS97"/>
<feature type="region of interest" description="Disordered" evidence="1">
    <location>
        <begin position="1"/>
        <end position="31"/>
    </location>
</feature>
<dbReference type="Proteomes" id="UP000789342">
    <property type="component" value="Unassembled WGS sequence"/>
</dbReference>
<reference evidence="2" key="1">
    <citation type="submission" date="2021-06" db="EMBL/GenBank/DDBJ databases">
        <authorList>
            <person name="Kallberg Y."/>
            <person name="Tangrot J."/>
            <person name="Rosling A."/>
        </authorList>
    </citation>
    <scope>NUCLEOTIDE SEQUENCE</scope>
    <source>
        <strain evidence="2">CL551</strain>
    </source>
</reference>
<organism evidence="2 3">
    <name type="scientific">Acaulospora morrowiae</name>
    <dbReference type="NCBI Taxonomy" id="94023"/>
    <lineage>
        <taxon>Eukaryota</taxon>
        <taxon>Fungi</taxon>
        <taxon>Fungi incertae sedis</taxon>
        <taxon>Mucoromycota</taxon>
        <taxon>Glomeromycotina</taxon>
        <taxon>Glomeromycetes</taxon>
        <taxon>Diversisporales</taxon>
        <taxon>Acaulosporaceae</taxon>
        <taxon>Acaulospora</taxon>
    </lineage>
</organism>
<feature type="non-terminal residue" evidence="2">
    <location>
        <position position="41"/>
    </location>
</feature>
<gene>
    <name evidence="2" type="ORF">AMORRO_LOCUS18364</name>
</gene>
<evidence type="ECO:0000313" key="3">
    <source>
        <dbReference type="Proteomes" id="UP000789342"/>
    </source>
</evidence>
<feature type="non-terminal residue" evidence="2">
    <location>
        <position position="1"/>
    </location>
</feature>
<protein>
    <submittedName>
        <fullName evidence="2">11992_t:CDS:1</fullName>
    </submittedName>
</protein>
<evidence type="ECO:0000313" key="2">
    <source>
        <dbReference type="EMBL" id="CAG8793671.1"/>
    </source>
</evidence>